<feature type="transmembrane region" description="Helical" evidence="4">
    <location>
        <begin position="288"/>
        <end position="309"/>
    </location>
</feature>
<keyword evidence="2 4" id="KW-1133">Transmembrane helix</keyword>
<dbReference type="InterPro" id="IPR011701">
    <property type="entry name" value="MFS"/>
</dbReference>
<evidence type="ECO:0000256" key="4">
    <source>
        <dbReference type="SAM" id="Phobius"/>
    </source>
</evidence>
<dbReference type="GO" id="GO:0022857">
    <property type="term" value="F:transmembrane transporter activity"/>
    <property type="evidence" value="ECO:0007669"/>
    <property type="project" value="InterPro"/>
</dbReference>
<feature type="transmembrane region" description="Helical" evidence="4">
    <location>
        <begin position="74"/>
        <end position="93"/>
    </location>
</feature>
<proteinExistence type="predicted"/>
<feature type="transmembrane region" description="Helical" evidence="4">
    <location>
        <begin position="315"/>
        <end position="340"/>
    </location>
</feature>
<dbReference type="PANTHER" id="PTHR23547:SF1">
    <property type="entry name" value="MAJOR FACILITATOR SUPERFAMILY MFS_1"/>
    <property type="match status" value="1"/>
</dbReference>
<evidence type="ECO:0000313" key="5">
    <source>
        <dbReference type="EMBL" id="RZO19191.1"/>
    </source>
</evidence>
<keyword evidence="3 4" id="KW-0472">Membrane</keyword>
<keyword evidence="1 4" id="KW-0812">Transmembrane</keyword>
<dbReference type="Gene3D" id="1.20.1250.20">
    <property type="entry name" value="MFS general substrate transporter like domains"/>
    <property type="match status" value="2"/>
</dbReference>
<feature type="transmembrane region" description="Helical" evidence="4">
    <location>
        <begin position="372"/>
        <end position="398"/>
    </location>
</feature>
<feature type="transmembrane region" description="Helical" evidence="4">
    <location>
        <begin position="245"/>
        <end position="267"/>
    </location>
</feature>
<feature type="transmembrane region" description="Helical" evidence="4">
    <location>
        <begin position="177"/>
        <end position="197"/>
    </location>
</feature>
<dbReference type="NCBIfam" id="NF033734">
    <property type="entry name" value="MFS_ArsJ"/>
    <property type="match status" value="1"/>
</dbReference>
<dbReference type="EMBL" id="SHBP01000016">
    <property type="protein sequence ID" value="RZO19191.1"/>
    <property type="molecule type" value="Genomic_DNA"/>
</dbReference>
<reference evidence="5 6" key="1">
    <citation type="submission" date="2019-02" db="EMBL/GenBank/DDBJ databases">
        <title>Prokaryotic population dynamics and viral predation in marine succession experiment using metagenomics: the confinement effect.</title>
        <authorList>
            <person name="Haro-Moreno J.M."/>
            <person name="Rodriguez-Valera F."/>
            <person name="Lopez-Perez M."/>
        </authorList>
    </citation>
    <scope>NUCLEOTIDE SEQUENCE [LARGE SCALE GENOMIC DNA]</scope>
    <source>
        <strain evidence="5">MED-G170</strain>
    </source>
</reference>
<evidence type="ECO:0000313" key="6">
    <source>
        <dbReference type="Proteomes" id="UP000315889"/>
    </source>
</evidence>
<sequence>MALDSSKAAHQYGLVTASYWAFTLTDGALRMLVLLFFHDLGFSPMEIASLFILYELSGVFTSLIGGWIASRIGLIATLQLGLVLQILAIAMLLRENQQLTVFYVMCAQALSGVGKDLNKLSAKSSIKALLPDQAHSPLYKWVSLLTGSKNALKGIGFFLGGALLSGIGFRYTIMSMIALLAVILVAGLFLFSTIHYSESKPRFRELLSKSSAINRLSLARLFLFGSRDVWFVIALPVYLQSQLHWSYLQVGSLMAIWIIGYGAIQAMTPKITNRPRAKHHASTIDGNVLAKWGMLLAVVPLIMALALTFSQDQGLTVALCLAPFAFVFAINSGIHSYLILAYAERDNVSLDVGFYYMANAGGRLLGTMMSGFIYQTFGLVSCLLASSVMIVVSCLSARNLPSPALN</sequence>
<dbReference type="Proteomes" id="UP000315889">
    <property type="component" value="Unassembled WGS sequence"/>
</dbReference>
<comment type="caution">
    <text evidence="5">The sequence shown here is derived from an EMBL/GenBank/DDBJ whole genome shotgun (WGS) entry which is preliminary data.</text>
</comment>
<organism evidence="5 6">
    <name type="scientific">SAR92 clade bacterium</name>
    <dbReference type="NCBI Taxonomy" id="2315479"/>
    <lineage>
        <taxon>Bacteria</taxon>
        <taxon>Pseudomonadati</taxon>
        <taxon>Pseudomonadota</taxon>
        <taxon>Gammaproteobacteria</taxon>
        <taxon>Cellvibrionales</taxon>
        <taxon>Porticoccaceae</taxon>
        <taxon>SAR92 clade</taxon>
    </lineage>
</organism>
<dbReference type="Pfam" id="PF07690">
    <property type="entry name" value="MFS_1"/>
    <property type="match status" value="1"/>
</dbReference>
<gene>
    <name evidence="5" type="primary">arsJ</name>
    <name evidence="5" type="ORF">EVB03_08665</name>
</gene>
<feature type="transmembrane region" description="Helical" evidence="4">
    <location>
        <begin position="151"/>
        <end position="171"/>
    </location>
</feature>
<dbReference type="InterPro" id="IPR036259">
    <property type="entry name" value="MFS_trans_sf"/>
</dbReference>
<evidence type="ECO:0000256" key="1">
    <source>
        <dbReference type="ARBA" id="ARBA00022692"/>
    </source>
</evidence>
<dbReference type="InterPro" id="IPR047769">
    <property type="entry name" value="MFS_ArsJ"/>
</dbReference>
<name>A0A520MDC8_9GAMM</name>
<evidence type="ECO:0000256" key="2">
    <source>
        <dbReference type="ARBA" id="ARBA00022989"/>
    </source>
</evidence>
<evidence type="ECO:0000256" key="3">
    <source>
        <dbReference type="ARBA" id="ARBA00023136"/>
    </source>
</evidence>
<protein>
    <submittedName>
        <fullName evidence="5">Organoarsenical effux MFS transporter ArsJ</fullName>
    </submittedName>
</protein>
<feature type="transmembrane region" description="Helical" evidence="4">
    <location>
        <begin position="218"/>
        <end position="239"/>
    </location>
</feature>
<feature type="transmembrane region" description="Helical" evidence="4">
    <location>
        <begin position="49"/>
        <end position="68"/>
    </location>
</feature>
<dbReference type="PANTHER" id="PTHR23547">
    <property type="entry name" value="MAJOR FACILITATOR SUPERFAMILY DOMAIN, GENERAL SUBSTRATE TRANSPORTER"/>
    <property type="match status" value="1"/>
</dbReference>
<feature type="transmembrane region" description="Helical" evidence="4">
    <location>
        <begin position="12"/>
        <end position="37"/>
    </location>
</feature>
<dbReference type="AlphaFoldDB" id="A0A520MDC8"/>
<dbReference type="SUPFAM" id="SSF103473">
    <property type="entry name" value="MFS general substrate transporter"/>
    <property type="match status" value="1"/>
</dbReference>
<accession>A0A520MDC8</accession>